<evidence type="ECO:0000313" key="3">
    <source>
        <dbReference type="Proteomes" id="UP000008037"/>
    </source>
</evidence>
<name>K0IEP1_NITGG</name>
<dbReference type="SMART" id="SM00347">
    <property type="entry name" value="HTH_MARR"/>
    <property type="match status" value="1"/>
</dbReference>
<organism evidence="2 3">
    <name type="scientific">Nitrososphaera gargensis (strain Ga9.2)</name>
    <dbReference type="NCBI Taxonomy" id="1237085"/>
    <lineage>
        <taxon>Archaea</taxon>
        <taxon>Nitrososphaerota</taxon>
        <taxon>Nitrososphaeria</taxon>
        <taxon>Nitrososphaerales</taxon>
        <taxon>Nitrososphaeraceae</taxon>
        <taxon>Nitrososphaera</taxon>
    </lineage>
</organism>
<dbReference type="HOGENOM" id="CLU_083287_1_1_2"/>
<dbReference type="AlphaFoldDB" id="K0IEP1"/>
<evidence type="ECO:0000259" key="1">
    <source>
        <dbReference type="PROSITE" id="PS50995"/>
    </source>
</evidence>
<dbReference type="InterPro" id="IPR039422">
    <property type="entry name" value="MarR/SlyA-like"/>
</dbReference>
<dbReference type="GeneID" id="13794921"/>
<feature type="domain" description="HTH marR-type" evidence="1">
    <location>
        <begin position="1"/>
        <end position="142"/>
    </location>
</feature>
<accession>K0IEP1</accession>
<dbReference type="InterPro" id="IPR036390">
    <property type="entry name" value="WH_DNA-bd_sf"/>
</dbReference>
<gene>
    <name evidence="2" type="ordered locus">Ngar_c29020</name>
</gene>
<dbReference type="InParanoid" id="K0IEP1"/>
<dbReference type="SUPFAM" id="SSF46785">
    <property type="entry name" value="Winged helix' DNA-binding domain"/>
    <property type="match status" value="1"/>
</dbReference>
<dbReference type="EMBL" id="CP002408">
    <property type="protein sequence ID" value="AFU59821.1"/>
    <property type="molecule type" value="Genomic_DNA"/>
</dbReference>
<evidence type="ECO:0000313" key="2">
    <source>
        <dbReference type="EMBL" id="AFU59821.1"/>
    </source>
</evidence>
<proteinExistence type="predicted"/>
<dbReference type="STRING" id="1237085.Ngar_c29020"/>
<dbReference type="InterPro" id="IPR000835">
    <property type="entry name" value="HTH_MarR-typ"/>
</dbReference>
<dbReference type="PROSITE" id="PS50995">
    <property type="entry name" value="HTH_MARR_2"/>
    <property type="match status" value="1"/>
</dbReference>
<dbReference type="RefSeq" id="WP_015020355.1">
    <property type="nucleotide sequence ID" value="NC_018719.1"/>
</dbReference>
<dbReference type="OrthoDB" id="10712at2157"/>
<dbReference type="GO" id="GO:0003700">
    <property type="term" value="F:DNA-binding transcription factor activity"/>
    <property type="evidence" value="ECO:0007669"/>
    <property type="project" value="InterPro"/>
</dbReference>
<dbReference type="KEGG" id="nga:Ngar_c29020"/>
<keyword evidence="3" id="KW-1185">Reference proteome</keyword>
<dbReference type="FunCoup" id="K0IEP1">
    <property type="interactions" value="1"/>
</dbReference>
<dbReference type="GO" id="GO:0006950">
    <property type="term" value="P:response to stress"/>
    <property type="evidence" value="ECO:0007669"/>
    <property type="project" value="TreeGrafter"/>
</dbReference>
<dbReference type="PANTHER" id="PTHR33164:SF106">
    <property type="entry name" value="TRANSCRIPTIONAL REGULATORY PROTEIN"/>
    <property type="match status" value="1"/>
</dbReference>
<dbReference type="Pfam" id="PF01047">
    <property type="entry name" value="MarR"/>
    <property type="match status" value="1"/>
</dbReference>
<dbReference type="PATRIC" id="fig|1237085.11.peg.2880"/>
<dbReference type="Proteomes" id="UP000008037">
    <property type="component" value="Chromosome"/>
</dbReference>
<sequence>MKEREQTIQAIIEKLGEMSAETVMFHQGVADVLGLHITDHKCLGLVHRFGAMPAGRLAELTGLTTGAVTGIIDRLEQAGYVKRTDDPKDRRRTIVEPVRNKKLERKIETIFVPLHKRMHKLLSSYSDSELDFLLTATTELIAQTREESRRLRAGGKDEHRE</sequence>
<reference evidence="2 3" key="1">
    <citation type="journal article" date="2012" name="Environ. Microbiol.">
        <title>The genome of the ammonia-oxidizing Candidatus Nitrososphaera gargensis: insights into metabolic versatility and environmental adaptations.</title>
        <authorList>
            <person name="Spang A."/>
            <person name="Poehlein A."/>
            <person name="Offre P."/>
            <person name="Zumbragel S."/>
            <person name="Haider S."/>
            <person name="Rychlik N."/>
            <person name="Nowka B."/>
            <person name="Schmeisser C."/>
            <person name="Lebedeva E.V."/>
            <person name="Rattei T."/>
            <person name="Bohm C."/>
            <person name="Schmid M."/>
            <person name="Galushko A."/>
            <person name="Hatzenpichler R."/>
            <person name="Weinmaier T."/>
            <person name="Daniel R."/>
            <person name="Schleper C."/>
            <person name="Spieck E."/>
            <person name="Streit W."/>
            <person name="Wagner M."/>
        </authorList>
    </citation>
    <scope>NUCLEOTIDE SEQUENCE [LARGE SCALE GENOMIC DNA]</scope>
    <source>
        <strain evidence="3">Ga9.2</strain>
    </source>
</reference>
<dbReference type="Gene3D" id="1.10.10.10">
    <property type="entry name" value="Winged helix-like DNA-binding domain superfamily/Winged helix DNA-binding domain"/>
    <property type="match status" value="1"/>
</dbReference>
<protein>
    <submittedName>
        <fullName evidence="2">Putative transcriptional regulator, MarR family</fullName>
    </submittedName>
</protein>
<dbReference type="InterPro" id="IPR036388">
    <property type="entry name" value="WH-like_DNA-bd_sf"/>
</dbReference>
<dbReference type="PANTHER" id="PTHR33164">
    <property type="entry name" value="TRANSCRIPTIONAL REGULATOR, MARR FAMILY"/>
    <property type="match status" value="1"/>
</dbReference>
<dbReference type="BioCyc" id="CNIT1237085:G1324-2902-MONOMER"/>